<keyword evidence="3" id="KW-1185">Reference proteome</keyword>
<reference evidence="2" key="3">
    <citation type="submission" date="2022-01" db="UniProtKB">
        <authorList>
            <consortium name="EnsemblPlants"/>
        </authorList>
    </citation>
    <scope>IDENTIFICATION</scope>
    <source>
        <strain evidence="2">subsp. vulgare</strain>
    </source>
</reference>
<feature type="compositionally biased region" description="Low complexity" evidence="1">
    <location>
        <begin position="1"/>
        <end position="15"/>
    </location>
</feature>
<sequence>MKPVSRTRVPSSSRRSPPRHRCKDITRAALDRREGRGIGLEFVRDLLQRSRGGPGTKCRAPDSAVELQEPRRELARCCWLLLDPGCQRREHVALKSCCRDLIEQSSEPIPASGNMKSMLSVLF</sequence>
<dbReference type="EnsemblPlants" id="HORVU.MOREX.r3.5HG0430520.1">
    <property type="protein sequence ID" value="HORVU.MOREX.r3.5HG0430520.1"/>
    <property type="gene ID" value="HORVU.MOREX.r3.5HG0430520"/>
</dbReference>
<dbReference type="Gramene" id="HORVU.MOREX.r3.5HG0430520.1">
    <property type="protein sequence ID" value="HORVU.MOREX.r3.5HG0430520.1"/>
    <property type="gene ID" value="HORVU.MOREX.r3.5HG0430520"/>
</dbReference>
<proteinExistence type="predicted"/>
<protein>
    <submittedName>
        <fullName evidence="2">Uncharacterized protein</fullName>
    </submittedName>
</protein>
<dbReference type="AlphaFoldDB" id="A0A8I6XX02"/>
<feature type="region of interest" description="Disordered" evidence="1">
    <location>
        <begin position="1"/>
        <end position="22"/>
    </location>
</feature>
<reference evidence="3" key="1">
    <citation type="journal article" date="2012" name="Nature">
        <title>A physical, genetic and functional sequence assembly of the barley genome.</title>
        <authorList>
            <consortium name="The International Barley Genome Sequencing Consortium"/>
            <person name="Mayer K.F."/>
            <person name="Waugh R."/>
            <person name="Brown J.W."/>
            <person name="Schulman A."/>
            <person name="Langridge P."/>
            <person name="Platzer M."/>
            <person name="Fincher G.B."/>
            <person name="Muehlbauer G.J."/>
            <person name="Sato K."/>
            <person name="Close T.J."/>
            <person name="Wise R.P."/>
            <person name="Stein N."/>
        </authorList>
    </citation>
    <scope>NUCLEOTIDE SEQUENCE [LARGE SCALE GENOMIC DNA]</scope>
    <source>
        <strain evidence="3">cv. Morex</strain>
    </source>
</reference>
<evidence type="ECO:0000256" key="1">
    <source>
        <dbReference type="SAM" id="MobiDB-lite"/>
    </source>
</evidence>
<name>A0A8I6XX02_HORVV</name>
<accession>A0A8I6XX02</accession>
<evidence type="ECO:0000313" key="2">
    <source>
        <dbReference type="EnsemblPlants" id="HORVU.MOREX.r3.5HG0430520.1"/>
    </source>
</evidence>
<evidence type="ECO:0000313" key="3">
    <source>
        <dbReference type="Proteomes" id="UP000011116"/>
    </source>
</evidence>
<reference evidence="2" key="2">
    <citation type="submission" date="2020-10" db="EMBL/GenBank/DDBJ databases">
        <authorList>
            <person name="Scholz U."/>
            <person name="Mascher M."/>
            <person name="Fiebig A."/>
        </authorList>
    </citation>
    <scope>NUCLEOTIDE SEQUENCE [LARGE SCALE GENOMIC DNA]</scope>
    <source>
        <strain evidence="2">cv. Morex</strain>
    </source>
</reference>
<organism evidence="2 3">
    <name type="scientific">Hordeum vulgare subsp. vulgare</name>
    <name type="common">Domesticated barley</name>
    <dbReference type="NCBI Taxonomy" id="112509"/>
    <lineage>
        <taxon>Eukaryota</taxon>
        <taxon>Viridiplantae</taxon>
        <taxon>Streptophyta</taxon>
        <taxon>Embryophyta</taxon>
        <taxon>Tracheophyta</taxon>
        <taxon>Spermatophyta</taxon>
        <taxon>Magnoliopsida</taxon>
        <taxon>Liliopsida</taxon>
        <taxon>Poales</taxon>
        <taxon>Poaceae</taxon>
        <taxon>BOP clade</taxon>
        <taxon>Pooideae</taxon>
        <taxon>Triticodae</taxon>
        <taxon>Triticeae</taxon>
        <taxon>Hordeinae</taxon>
        <taxon>Hordeum</taxon>
    </lineage>
</organism>
<dbReference type="Proteomes" id="UP000011116">
    <property type="component" value="Chromosome 5H"/>
</dbReference>